<evidence type="ECO:0000313" key="2">
    <source>
        <dbReference type="EMBL" id="VEL23088.1"/>
    </source>
</evidence>
<dbReference type="Proteomes" id="UP000784294">
    <property type="component" value="Unassembled WGS sequence"/>
</dbReference>
<sequence length="150" mass="15246">MPNPPVPMQIKVTPKNSLLPPVDHAPWPAADSNSVLISSPSIFASSASAPLFSTPSSTALIGVDPSLTSSANASNINWTVLSPVAVNPTSRGTSDQPSGLTSSRSYAGSGTAALRQKSCQSAAETNPFAEAKVTGTCPNSCPSPKRPTAK</sequence>
<dbReference type="AlphaFoldDB" id="A0A448WY30"/>
<comment type="caution">
    <text evidence="2">The sequence shown here is derived from an EMBL/GenBank/DDBJ whole genome shotgun (WGS) entry which is preliminary data.</text>
</comment>
<gene>
    <name evidence="2" type="ORF">PXEA_LOCUS16528</name>
</gene>
<dbReference type="EMBL" id="CAAALY010059951">
    <property type="protein sequence ID" value="VEL23088.1"/>
    <property type="molecule type" value="Genomic_DNA"/>
</dbReference>
<evidence type="ECO:0000256" key="1">
    <source>
        <dbReference type="SAM" id="MobiDB-lite"/>
    </source>
</evidence>
<keyword evidence="3" id="KW-1185">Reference proteome</keyword>
<accession>A0A448WY30</accession>
<protein>
    <submittedName>
        <fullName evidence="2">Uncharacterized protein</fullName>
    </submittedName>
</protein>
<evidence type="ECO:0000313" key="3">
    <source>
        <dbReference type="Proteomes" id="UP000784294"/>
    </source>
</evidence>
<reference evidence="2" key="1">
    <citation type="submission" date="2018-11" db="EMBL/GenBank/DDBJ databases">
        <authorList>
            <consortium name="Pathogen Informatics"/>
        </authorList>
    </citation>
    <scope>NUCLEOTIDE SEQUENCE</scope>
</reference>
<name>A0A448WY30_9PLAT</name>
<feature type="region of interest" description="Disordered" evidence="1">
    <location>
        <begin position="84"/>
        <end position="150"/>
    </location>
</feature>
<proteinExistence type="predicted"/>
<feature type="compositionally biased region" description="Polar residues" evidence="1">
    <location>
        <begin position="87"/>
        <end position="108"/>
    </location>
</feature>
<organism evidence="2 3">
    <name type="scientific">Protopolystoma xenopodis</name>
    <dbReference type="NCBI Taxonomy" id="117903"/>
    <lineage>
        <taxon>Eukaryota</taxon>
        <taxon>Metazoa</taxon>
        <taxon>Spiralia</taxon>
        <taxon>Lophotrochozoa</taxon>
        <taxon>Platyhelminthes</taxon>
        <taxon>Monogenea</taxon>
        <taxon>Polyopisthocotylea</taxon>
        <taxon>Polystomatidea</taxon>
        <taxon>Polystomatidae</taxon>
        <taxon>Protopolystoma</taxon>
    </lineage>
</organism>